<dbReference type="FunFam" id="2.60.40.10:FF:000458">
    <property type="entry name" value="Molecular chaperone FimC"/>
    <property type="match status" value="1"/>
</dbReference>
<dbReference type="Pfam" id="PF00345">
    <property type="entry name" value="PapD_N"/>
    <property type="match status" value="1"/>
</dbReference>
<dbReference type="PANTHER" id="PTHR30251:SF2">
    <property type="entry name" value="FIMBRIAL CHAPERONE YADV-RELATED"/>
    <property type="match status" value="1"/>
</dbReference>
<dbReference type="SUPFAM" id="SSF49354">
    <property type="entry name" value="PapD-like"/>
    <property type="match status" value="1"/>
</dbReference>
<dbReference type="InterPro" id="IPR013783">
    <property type="entry name" value="Ig-like_fold"/>
</dbReference>
<evidence type="ECO:0000256" key="7">
    <source>
        <dbReference type="SAM" id="SignalP"/>
    </source>
</evidence>
<dbReference type="InterPro" id="IPR016148">
    <property type="entry name" value="Pili_assmbl_chaperone_C"/>
</dbReference>
<proteinExistence type="inferred from homology"/>
<gene>
    <name evidence="10" type="ORF">SAMN05216202_3076</name>
</gene>
<feature type="domain" description="Pili assembly chaperone N-terminal" evidence="8">
    <location>
        <begin position="29"/>
        <end position="150"/>
    </location>
</feature>
<evidence type="ECO:0000256" key="4">
    <source>
        <dbReference type="ARBA" id="ARBA00022729"/>
    </source>
</evidence>
<dbReference type="GO" id="GO:0071555">
    <property type="term" value="P:cell wall organization"/>
    <property type="evidence" value="ECO:0007669"/>
    <property type="project" value="InterPro"/>
</dbReference>
<dbReference type="AlphaFoldDB" id="A0A1H2N5R5"/>
<dbReference type="EMBL" id="LT629802">
    <property type="protein sequence ID" value="SDV00889.1"/>
    <property type="molecule type" value="Genomic_DNA"/>
</dbReference>
<evidence type="ECO:0000256" key="6">
    <source>
        <dbReference type="ARBA" id="ARBA00023186"/>
    </source>
</evidence>
<sequence>MKTCLVCRAAMVLGGLLLLSAINTASANVVIAGTRVVYPANEREITIKLDNAGNEPALVQAWVDSGNADSRADQANAPFLLMPPVARISPQRSQTLRMTYTRDPLPQDVESVFWLNVLDVPPLPKSADNNFMQVAFRSRIKVFFRPEGLKGYAEDTPEAVIWKLVPNGEGFALRGTNPTVFSASYNKTELLIGGKTYSSKGGMIPARGVFEFPLEGLQARPQGSATVRYEWVNDYGSAKSVETKLGN</sequence>
<evidence type="ECO:0000313" key="10">
    <source>
        <dbReference type="EMBL" id="SDV00889.1"/>
    </source>
</evidence>
<dbReference type="GO" id="GO:0030288">
    <property type="term" value="C:outer membrane-bounded periplasmic space"/>
    <property type="evidence" value="ECO:0007669"/>
    <property type="project" value="InterPro"/>
</dbReference>
<dbReference type="InterPro" id="IPR016147">
    <property type="entry name" value="Pili_assmbl_chaperone_N"/>
</dbReference>
<dbReference type="SUPFAM" id="SSF49584">
    <property type="entry name" value="Periplasmic chaperone C-domain"/>
    <property type="match status" value="1"/>
</dbReference>
<accession>A0A1H2N5R5</accession>
<evidence type="ECO:0000313" key="11">
    <source>
        <dbReference type="Proteomes" id="UP000198600"/>
    </source>
</evidence>
<dbReference type="InterPro" id="IPR036316">
    <property type="entry name" value="Pili_assmbl_chap_C_dom_sf"/>
</dbReference>
<dbReference type="Pfam" id="PF02753">
    <property type="entry name" value="PapD_C"/>
    <property type="match status" value="1"/>
</dbReference>
<reference evidence="11" key="1">
    <citation type="submission" date="2016-10" db="EMBL/GenBank/DDBJ databases">
        <authorList>
            <person name="Varghese N."/>
            <person name="Submissions S."/>
        </authorList>
    </citation>
    <scope>NUCLEOTIDE SEQUENCE [LARGE SCALE GENOMIC DNA]</scope>
    <source>
        <strain evidence="11">LMG 2223</strain>
    </source>
</reference>
<evidence type="ECO:0000259" key="9">
    <source>
        <dbReference type="Pfam" id="PF02753"/>
    </source>
</evidence>
<keyword evidence="3" id="KW-1029">Fimbrium biogenesis</keyword>
<organism evidence="10 11">
    <name type="scientific">Pseudomonas mucidolens</name>
    <dbReference type="NCBI Taxonomy" id="46679"/>
    <lineage>
        <taxon>Bacteria</taxon>
        <taxon>Pseudomonadati</taxon>
        <taxon>Pseudomonadota</taxon>
        <taxon>Gammaproteobacteria</taxon>
        <taxon>Pseudomonadales</taxon>
        <taxon>Pseudomonadaceae</taxon>
        <taxon>Pseudomonas</taxon>
    </lineage>
</organism>
<evidence type="ECO:0000256" key="3">
    <source>
        <dbReference type="ARBA" id="ARBA00022558"/>
    </source>
</evidence>
<dbReference type="Gene3D" id="2.60.40.10">
    <property type="entry name" value="Immunoglobulins"/>
    <property type="match status" value="2"/>
</dbReference>
<evidence type="ECO:0000256" key="1">
    <source>
        <dbReference type="ARBA" id="ARBA00004418"/>
    </source>
</evidence>
<keyword evidence="6" id="KW-0143">Chaperone</keyword>
<dbReference type="InterPro" id="IPR001829">
    <property type="entry name" value="Pili_assmbl_chaperone_bac"/>
</dbReference>
<comment type="subcellular location">
    <subcellularLocation>
        <location evidence="1">Periplasm</location>
    </subcellularLocation>
</comment>
<keyword evidence="5" id="KW-0574">Periplasm</keyword>
<feature type="signal peptide" evidence="7">
    <location>
        <begin position="1"/>
        <end position="27"/>
    </location>
</feature>
<dbReference type="STRING" id="46679.SAMN05216202_3076"/>
<dbReference type="InterPro" id="IPR050643">
    <property type="entry name" value="Periplasmic_pilus_chap"/>
</dbReference>
<dbReference type="InterPro" id="IPR008962">
    <property type="entry name" value="PapD-like_sf"/>
</dbReference>
<dbReference type="RefSeq" id="WP_084378955.1">
    <property type="nucleotide sequence ID" value="NZ_LS483433.1"/>
</dbReference>
<name>A0A1H2N5R5_9PSED</name>
<evidence type="ECO:0000259" key="8">
    <source>
        <dbReference type="Pfam" id="PF00345"/>
    </source>
</evidence>
<keyword evidence="11" id="KW-1185">Reference proteome</keyword>
<dbReference type="PANTHER" id="PTHR30251">
    <property type="entry name" value="PILUS ASSEMBLY CHAPERONE"/>
    <property type="match status" value="1"/>
</dbReference>
<dbReference type="Proteomes" id="UP000198600">
    <property type="component" value="Chromosome I"/>
</dbReference>
<feature type="chain" id="PRO_5030027597" evidence="7">
    <location>
        <begin position="28"/>
        <end position="247"/>
    </location>
</feature>
<feature type="domain" description="Pili assembly chaperone C-terminal" evidence="9">
    <location>
        <begin position="176"/>
        <end position="238"/>
    </location>
</feature>
<evidence type="ECO:0000256" key="5">
    <source>
        <dbReference type="ARBA" id="ARBA00022764"/>
    </source>
</evidence>
<protein>
    <submittedName>
        <fullName evidence="10">Chaperone protein EcpD</fullName>
    </submittedName>
</protein>
<dbReference type="PRINTS" id="PR00969">
    <property type="entry name" value="CHAPERONPILI"/>
</dbReference>
<evidence type="ECO:0000256" key="2">
    <source>
        <dbReference type="ARBA" id="ARBA00007399"/>
    </source>
</evidence>
<comment type="similarity">
    <text evidence="2">Belongs to the periplasmic pilus chaperone family.</text>
</comment>
<keyword evidence="4 7" id="KW-0732">Signal</keyword>
<dbReference type="OrthoDB" id="9131059at2"/>